<dbReference type="CDD" id="cd00833">
    <property type="entry name" value="PKS"/>
    <property type="match status" value="1"/>
</dbReference>
<dbReference type="Pfam" id="PF00550">
    <property type="entry name" value="PP-binding"/>
    <property type="match status" value="1"/>
</dbReference>
<dbReference type="PANTHER" id="PTHR43775:SF51">
    <property type="entry name" value="INACTIVE PHENOLPHTHIOCEROL SYNTHESIS POLYKETIDE SYNTHASE TYPE I PKS1-RELATED"/>
    <property type="match status" value="1"/>
</dbReference>
<dbReference type="EMBL" id="ABCS01000213">
    <property type="protein sequence ID" value="EDM73558.1"/>
    <property type="molecule type" value="Genomic_DNA"/>
</dbReference>
<dbReference type="InterPro" id="IPR006162">
    <property type="entry name" value="Ppantetheine_attach_site"/>
</dbReference>
<dbReference type="Pfam" id="PF08659">
    <property type="entry name" value="KR"/>
    <property type="match status" value="1"/>
</dbReference>
<keyword evidence="9" id="KW-1185">Reference proteome</keyword>
<dbReference type="InterPro" id="IPR014031">
    <property type="entry name" value="Ketoacyl_synth_C"/>
</dbReference>
<dbReference type="Gene3D" id="3.10.129.120">
    <property type="match status" value="1"/>
</dbReference>
<dbReference type="InterPro" id="IPR032821">
    <property type="entry name" value="PKS_assoc"/>
</dbReference>
<dbReference type="Pfam" id="PF00109">
    <property type="entry name" value="ketoacyl-synt"/>
    <property type="match status" value="1"/>
</dbReference>
<feature type="domain" description="Ketosynthase family 3 (KS3)" evidence="7">
    <location>
        <begin position="671"/>
        <end position="1097"/>
    </location>
</feature>
<keyword evidence="1" id="KW-0596">Phosphopantetheine</keyword>
<dbReference type="InterPro" id="IPR013968">
    <property type="entry name" value="PKS_KR"/>
</dbReference>
<dbReference type="Proteomes" id="UP000005801">
    <property type="component" value="Unassembled WGS sequence"/>
</dbReference>
<dbReference type="InterPro" id="IPR016036">
    <property type="entry name" value="Malonyl_transacylase_ACP-bd"/>
</dbReference>
<dbReference type="InterPro" id="IPR016039">
    <property type="entry name" value="Thiolase-like"/>
</dbReference>
<keyword evidence="3" id="KW-0808">Transferase</keyword>
<dbReference type="Gene3D" id="3.40.50.720">
    <property type="entry name" value="NAD(P)-binding Rossmann-like Domain"/>
    <property type="match status" value="1"/>
</dbReference>
<dbReference type="InterPro" id="IPR001227">
    <property type="entry name" value="Ac_transferase_dom_sf"/>
</dbReference>
<evidence type="ECO:0000256" key="3">
    <source>
        <dbReference type="ARBA" id="ARBA00022679"/>
    </source>
</evidence>
<dbReference type="InterPro" id="IPR016035">
    <property type="entry name" value="Acyl_Trfase/lysoPLipase"/>
</dbReference>
<evidence type="ECO:0000313" key="9">
    <source>
        <dbReference type="Proteomes" id="UP000005801"/>
    </source>
</evidence>
<dbReference type="InterPro" id="IPR009081">
    <property type="entry name" value="PP-bd_ACP"/>
</dbReference>
<dbReference type="Gene3D" id="3.30.70.250">
    <property type="entry name" value="Malonyl-CoA ACP transacylase, ACP-binding"/>
    <property type="match status" value="1"/>
</dbReference>
<dbReference type="PROSITE" id="PS52004">
    <property type="entry name" value="KS3_2"/>
    <property type="match status" value="1"/>
</dbReference>
<dbReference type="InterPro" id="IPR036291">
    <property type="entry name" value="NAD(P)-bd_dom_sf"/>
</dbReference>
<protein>
    <submittedName>
        <fullName evidence="8">Modular polyketide synthase</fullName>
    </submittedName>
</protein>
<reference evidence="8 9" key="1">
    <citation type="submission" date="2007-06" db="EMBL/GenBank/DDBJ databases">
        <authorList>
            <person name="Shimkets L."/>
            <person name="Ferriera S."/>
            <person name="Johnson J."/>
            <person name="Kravitz S."/>
            <person name="Beeson K."/>
            <person name="Sutton G."/>
            <person name="Rogers Y.-H."/>
            <person name="Friedman R."/>
            <person name="Frazier M."/>
            <person name="Venter J.C."/>
        </authorList>
    </citation>
    <scope>NUCLEOTIDE SEQUENCE [LARGE SCALE GENOMIC DNA]</scope>
    <source>
        <strain evidence="8 9">SIR-1</strain>
    </source>
</reference>
<dbReference type="PROSITE" id="PS00606">
    <property type="entry name" value="KS3_1"/>
    <property type="match status" value="1"/>
</dbReference>
<dbReference type="GO" id="GO:0006633">
    <property type="term" value="P:fatty acid biosynthetic process"/>
    <property type="evidence" value="ECO:0007669"/>
    <property type="project" value="InterPro"/>
</dbReference>
<dbReference type="InterPro" id="IPR018201">
    <property type="entry name" value="Ketoacyl_synth_AS"/>
</dbReference>
<organism evidence="8 9">
    <name type="scientific">Plesiocystis pacifica SIR-1</name>
    <dbReference type="NCBI Taxonomy" id="391625"/>
    <lineage>
        <taxon>Bacteria</taxon>
        <taxon>Pseudomonadati</taxon>
        <taxon>Myxococcota</taxon>
        <taxon>Polyangia</taxon>
        <taxon>Nannocystales</taxon>
        <taxon>Nannocystaceae</taxon>
        <taxon>Plesiocystis</taxon>
    </lineage>
</organism>
<dbReference type="SUPFAM" id="SSF53901">
    <property type="entry name" value="Thiolase-like"/>
    <property type="match status" value="1"/>
</dbReference>
<dbReference type="SUPFAM" id="SSF55048">
    <property type="entry name" value="Probable ACP-binding domain of malonyl-CoA ACP transacylase"/>
    <property type="match status" value="1"/>
</dbReference>
<dbReference type="RefSeq" id="WP_006977281.1">
    <property type="nucleotide sequence ID" value="NZ_ABCS01000213.1"/>
</dbReference>
<dbReference type="Gene3D" id="3.40.47.10">
    <property type="match status" value="1"/>
</dbReference>
<proteinExistence type="predicted"/>
<comment type="function">
    <text evidence="4">Involved in production of the polyketide antibiotic thailandamide.</text>
</comment>
<dbReference type="InterPro" id="IPR014043">
    <property type="entry name" value="Acyl_transferase_dom"/>
</dbReference>
<evidence type="ECO:0000256" key="1">
    <source>
        <dbReference type="ARBA" id="ARBA00022450"/>
    </source>
</evidence>
<dbReference type="Gene3D" id="3.40.366.10">
    <property type="entry name" value="Malonyl-Coenzyme A Acyl Carrier Protein, domain 2"/>
    <property type="match status" value="1"/>
</dbReference>
<dbReference type="InterPro" id="IPR020841">
    <property type="entry name" value="PKS_Beta-ketoAc_synthase_dom"/>
</dbReference>
<dbReference type="GO" id="GO:0031177">
    <property type="term" value="F:phosphopantetheine binding"/>
    <property type="evidence" value="ECO:0007669"/>
    <property type="project" value="InterPro"/>
</dbReference>
<dbReference type="SMART" id="SM01294">
    <property type="entry name" value="PKS_PP_betabranch"/>
    <property type="match status" value="1"/>
</dbReference>
<sequence>GAFQLASASLDSPAGSERSPALPFAIRDLQLFAAGPSRLRARAKARAHGPGMLAEVELWDEAGALVAVVGALESRPPSVTTRTRMRELHRLVWETAQAPELPAPAGGVVVGSGPAAERLAAAGLRPSSSWSAIDEAAPAFVVRCWPAVAPDDALASASHDACEAGLAELRQWLTDERFACVPLVWLAPPSLAREALFGLARAAASEAPDRGLTLVRVDDEDWTPTLVGRSLAHPESELAWREGALHLPRLRPAALDASAPKPALGRRGRVLVSGGTGELGAHLCRHLVRTHGARHLVSLSRRGPDAPEAESLRRELLELGAEAVDVLACDVADREALARVFDEGPPVSTIVHLAGFLDDGLVRDLEPEPLHRVLRPKLDGAWNLHSLSLERELELDAFVLFSSAAGLLGSAGQGNYAAGNSFLDGLAAHRRGLGLPGLSLAWGLWSAGGMIARLDQADRARLRRNGLRPIAVPRGMALLDAALGALPHDAATPGLAVPIDFNLDTLAERRDRGDLPPLLWSLAPASRDGLRRSGPDADADTSHSAASFQARVRALDSASERGALLLAVVAEHAGAVLHISGRAEAFEPEQPLFELGLDSLMAVEIRNRLCVATGLRLPATLLFDFPTPRALADRIARALELGAELRVPFARPERPRPLPSLVQPATHDADDDAIAIVAMACRYPGGADDLDAFWRLVSEGRDASSGFPEDRGWDLDDLYDPDPDAPGKSIAREGGFLHHAADFDPEFFGLSPREATAVDPQHRLLLELAWEALEGAGVVPAQLRRSATGVYVGVMYQDYGGRLLGDLKALDGSVGLGSSASVASGRIAYALGLEGPAMTIDTACSSSLVAIHLAAAALRAGECDLALAGGSTLMATPRLFVEFSRQRALAPDGRCKPFSAHADGVGWSEGAGMIVLERLADARRNGHPVLAIVRGSAVNQDGRSQGLTAPNGPAQQRVIEAALASAKLLPSEVDLVEGHGTGTRLGDPIEAGAIQAVYGQSRRSAEAPVWLGSVKSNFGHTQAAAGIAGVIKVVLAMRHDRVPRSLHAGAPSEHVDWDGSVQLLAEDQPWPRGARQRRAGVSSFGVSGTNAHVILEEPPSDARPDAAETTEDAENAPLPFVLSGRTPAALADQAARLREHVEAHPELALVDLAHSLATTRTHFERRAAAVCQDRRELLGALSALETAASHPACVEGRALAPRSGRAVVFVFPGQGAQWPGMARDLLERSPAFAASIDACARALAPHVDWSLRAVLEDAGALERVEVVQPALFAVMVALAAMWRELGVAPSAVIGHSQGELAAACVAGILSLEDAARVVALRSRAIAEVLEGNAGAPGAMAAVALPAAALEARLAPSLSLAVDNGPSSVVSGDGDAVEALLAALEAEGVFARRVRVSTPPTAPTSTPSRPGCAPSWRTCARARAASR</sequence>
<dbReference type="InterPro" id="IPR057326">
    <property type="entry name" value="KR_dom"/>
</dbReference>
<gene>
    <name evidence="8" type="ORF">PPSIR1_15400</name>
</gene>
<evidence type="ECO:0000256" key="2">
    <source>
        <dbReference type="ARBA" id="ARBA00022553"/>
    </source>
</evidence>
<dbReference type="SUPFAM" id="SSF52151">
    <property type="entry name" value="FabD/lysophospholipase-like"/>
    <property type="match status" value="1"/>
</dbReference>
<dbReference type="InterPro" id="IPR020806">
    <property type="entry name" value="PKS_PP-bd"/>
</dbReference>
<dbReference type="eggNOG" id="COG3321">
    <property type="taxonomic scope" value="Bacteria"/>
</dbReference>
<evidence type="ECO:0000313" key="8">
    <source>
        <dbReference type="EMBL" id="EDM73558.1"/>
    </source>
</evidence>
<dbReference type="SMART" id="SM00823">
    <property type="entry name" value="PKS_PP"/>
    <property type="match status" value="1"/>
</dbReference>
<dbReference type="Pfam" id="PF00698">
    <property type="entry name" value="Acyl_transf_1"/>
    <property type="match status" value="1"/>
</dbReference>
<dbReference type="InterPro" id="IPR050091">
    <property type="entry name" value="PKS_NRPS_Biosynth_Enz"/>
</dbReference>
<dbReference type="OrthoDB" id="9778690at2"/>
<dbReference type="CDD" id="cd08956">
    <property type="entry name" value="KR_3_FAS_SDR_x"/>
    <property type="match status" value="1"/>
</dbReference>
<comment type="caution">
    <text evidence="8">The sequence shown here is derived from an EMBL/GenBank/DDBJ whole genome shotgun (WGS) entry which is preliminary data.</text>
</comment>
<feature type="non-terminal residue" evidence="8">
    <location>
        <position position="1"/>
    </location>
</feature>
<dbReference type="Pfam" id="PF02801">
    <property type="entry name" value="Ketoacyl-synt_C"/>
    <property type="match status" value="1"/>
</dbReference>
<evidence type="ECO:0000259" key="7">
    <source>
        <dbReference type="PROSITE" id="PS52004"/>
    </source>
</evidence>
<name>A6GKP5_9BACT</name>
<feature type="compositionally biased region" description="Low complexity" evidence="5">
    <location>
        <begin position="1396"/>
        <end position="1409"/>
    </location>
</feature>
<dbReference type="GO" id="GO:0004315">
    <property type="term" value="F:3-oxoacyl-[acyl-carrier-protein] synthase activity"/>
    <property type="evidence" value="ECO:0007669"/>
    <property type="project" value="InterPro"/>
</dbReference>
<dbReference type="GO" id="GO:0004312">
    <property type="term" value="F:fatty acid synthase activity"/>
    <property type="evidence" value="ECO:0007669"/>
    <property type="project" value="TreeGrafter"/>
</dbReference>
<dbReference type="SMART" id="SM00827">
    <property type="entry name" value="PKS_AT"/>
    <property type="match status" value="1"/>
</dbReference>
<dbReference type="SUPFAM" id="SSF47336">
    <property type="entry name" value="ACP-like"/>
    <property type="match status" value="1"/>
</dbReference>
<evidence type="ECO:0000256" key="5">
    <source>
        <dbReference type="SAM" id="MobiDB-lite"/>
    </source>
</evidence>
<dbReference type="InterPro" id="IPR014030">
    <property type="entry name" value="Ketoacyl_synth_N"/>
</dbReference>
<dbReference type="SUPFAM" id="SSF51735">
    <property type="entry name" value="NAD(P)-binding Rossmann-fold domains"/>
    <property type="match status" value="2"/>
</dbReference>
<evidence type="ECO:0000259" key="6">
    <source>
        <dbReference type="PROSITE" id="PS50075"/>
    </source>
</evidence>
<dbReference type="Gene3D" id="3.30.70.3290">
    <property type="match status" value="1"/>
</dbReference>
<dbReference type="SMART" id="SM00825">
    <property type="entry name" value="PKS_KS"/>
    <property type="match status" value="1"/>
</dbReference>
<dbReference type="Pfam" id="PF16197">
    <property type="entry name" value="KAsynt_C_assoc"/>
    <property type="match status" value="1"/>
</dbReference>
<evidence type="ECO:0000256" key="4">
    <source>
        <dbReference type="ARBA" id="ARBA00054155"/>
    </source>
</evidence>
<dbReference type="SMART" id="SM00822">
    <property type="entry name" value="PKS_KR"/>
    <property type="match status" value="1"/>
</dbReference>
<dbReference type="PANTHER" id="PTHR43775">
    <property type="entry name" value="FATTY ACID SYNTHASE"/>
    <property type="match status" value="1"/>
</dbReference>
<dbReference type="PROSITE" id="PS50075">
    <property type="entry name" value="CARRIER"/>
    <property type="match status" value="1"/>
</dbReference>
<dbReference type="InterPro" id="IPR036736">
    <property type="entry name" value="ACP-like_sf"/>
</dbReference>
<feature type="region of interest" description="Disordered" evidence="5">
    <location>
        <begin position="1396"/>
        <end position="1416"/>
    </location>
</feature>
<dbReference type="FunFam" id="3.40.47.10:FF:000019">
    <property type="entry name" value="Polyketide synthase type I"/>
    <property type="match status" value="1"/>
</dbReference>
<keyword evidence="2" id="KW-0597">Phosphoprotein</keyword>
<accession>A6GKP5</accession>
<dbReference type="Gene3D" id="1.10.1200.10">
    <property type="entry name" value="ACP-like"/>
    <property type="match status" value="1"/>
</dbReference>
<feature type="domain" description="Carrier" evidence="6">
    <location>
        <begin position="556"/>
        <end position="639"/>
    </location>
</feature>
<dbReference type="PROSITE" id="PS00012">
    <property type="entry name" value="PHOSPHOPANTETHEINE"/>
    <property type="match status" value="1"/>
</dbReference>